<evidence type="ECO:0000313" key="3">
    <source>
        <dbReference type="Proteomes" id="UP000499080"/>
    </source>
</evidence>
<dbReference type="Proteomes" id="UP000499080">
    <property type="component" value="Unassembled WGS sequence"/>
</dbReference>
<reference evidence="2 3" key="1">
    <citation type="journal article" date="2019" name="Sci. Rep.">
        <title>Orb-weaving spider Araneus ventricosus genome elucidates the spidroin gene catalogue.</title>
        <authorList>
            <person name="Kono N."/>
            <person name="Nakamura H."/>
            <person name="Ohtoshi R."/>
            <person name="Moran D.A.P."/>
            <person name="Shinohara A."/>
            <person name="Yoshida Y."/>
            <person name="Fujiwara M."/>
            <person name="Mori M."/>
            <person name="Tomita M."/>
            <person name="Arakawa K."/>
        </authorList>
    </citation>
    <scope>NUCLEOTIDE SEQUENCE [LARGE SCALE GENOMIC DNA]</scope>
</reference>
<dbReference type="EMBL" id="BGPR01002048">
    <property type="protein sequence ID" value="GBM66843.1"/>
    <property type="molecule type" value="Genomic_DNA"/>
</dbReference>
<sequence>MEEEVKRYSLEKKDKRHRRQKDEEHITLLSEPGSQYLGHLTPPSGHDEEIAALLFLFLARTKSLSIFMRGHLCASGLRASLAERLRSLQLTQCMLAKGDGPLPVDYARQLNGRAFIIGVAVGKTSVLSEAGD</sequence>
<evidence type="ECO:0000256" key="1">
    <source>
        <dbReference type="SAM" id="MobiDB-lite"/>
    </source>
</evidence>
<comment type="caution">
    <text evidence="2">The sequence shown here is derived from an EMBL/GenBank/DDBJ whole genome shotgun (WGS) entry which is preliminary data.</text>
</comment>
<name>A0A4Y2HNY5_ARAVE</name>
<accession>A0A4Y2HNY5</accession>
<proteinExistence type="predicted"/>
<keyword evidence="3" id="KW-1185">Reference proteome</keyword>
<protein>
    <submittedName>
        <fullName evidence="2">Uncharacterized protein</fullName>
    </submittedName>
</protein>
<dbReference type="AlphaFoldDB" id="A0A4Y2HNY5"/>
<feature type="region of interest" description="Disordered" evidence="1">
    <location>
        <begin position="1"/>
        <end position="24"/>
    </location>
</feature>
<organism evidence="2 3">
    <name type="scientific">Araneus ventricosus</name>
    <name type="common">Orbweaver spider</name>
    <name type="synonym">Epeira ventricosa</name>
    <dbReference type="NCBI Taxonomy" id="182803"/>
    <lineage>
        <taxon>Eukaryota</taxon>
        <taxon>Metazoa</taxon>
        <taxon>Ecdysozoa</taxon>
        <taxon>Arthropoda</taxon>
        <taxon>Chelicerata</taxon>
        <taxon>Arachnida</taxon>
        <taxon>Araneae</taxon>
        <taxon>Araneomorphae</taxon>
        <taxon>Entelegynae</taxon>
        <taxon>Araneoidea</taxon>
        <taxon>Araneidae</taxon>
        <taxon>Araneus</taxon>
    </lineage>
</organism>
<gene>
    <name evidence="2" type="ORF">AVEN_128516_1</name>
</gene>
<evidence type="ECO:0000313" key="2">
    <source>
        <dbReference type="EMBL" id="GBM66843.1"/>
    </source>
</evidence>
<feature type="compositionally biased region" description="Basic and acidic residues" evidence="1">
    <location>
        <begin position="1"/>
        <end position="13"/>
    </location>
</feature>